<dbReference type="InterPro" id="IPR011992">
    <property type="entry name" value="EF-hand-dom_pair"/>
</dbReference>
<gene>
    <name evidence="1" type="ORF">TM35_000142850</name>
</gene>
<dbReference type="GeneID" id="39985510"/>
<name>A0A1X0NWJ3_9TRYP</name>
<organism evidence="1 2">
    <name type="scientific">Trypanosoma theileri</name>
    <dbReference type="NCBI Taxonomy" id="67003"/>
    <lineage>
        <taxon>Eukaryota</taxon>
        <taxon>Discoba</taxon>
        <taxon>Euglenozoa</taxon>
        <taxon>Kinetoplastea</taxon>
        <taxon>Metakinetoplastina</taxon>
        <taxon>Trypanosomatida</taxon>
        <taxon>Trypanosomatidae</taxon>
        <taxon>Trypanosoma</taxon>
    </lineage>
</organism>
<dbReference type="OrthoDB" id="418595at2759"/>
<proteinExistence type="predicted"/>
<dbReference type="Gene3D" id="3.80.10.10">
    <property type="entry name" value="Ribonuclease Inhibitor"/>
    <property type="match status" value="1"/>
</dbReference>
<dbReference type="InterPro" id="IPR032675">
    <property type="entry name" value="LRR_dom_sf"/>
</dbReference>
<dbReference type="SUPFAM" id="SSF52047">
    <property type="entry name" value="RNI-like"/>
    <property type="match status" value="1"/>
</dbReference>
<reference evidence="1 2" key="1">
    <citation type="submission" date="2017-03" db="EMBL/GenBank/DDBJ databases">
        <title>An alternative strategy for trypanosome survival in the mammalian bloodstream revealed through genome and transcriptome analysis of the ubiquitous bovine parasite Trypanosoma (Megatrypanum) theileri.</title>
        <authorList>
            <person name="Kelly S."/>
            <person name="Ivens A."/>
            <person name="Mott A."/>
            <person name="O'Neill E."/>
            <person name="Emms D."/>
            <person name="Macleod O."/>
            <person name="Voorheis P."/>
            <person name="Matthews J."/>
            <person name="Matthews K."/>
            <person name="Carrington M."/>
        </authorList>
    </citation>
    <scope>NUCLEOTIDE SEQUENCE [LARGE SCALE GENOMIC DNA]</scope>
    <source>
        <strain evidence="1">Edinburgh</strain>
    </source>
</reference>
<dbReference type="VEuPathDB" id="TriTrypDB:TM35_000142850"/>
<dbReference type="Proteomes" id="UP000192257">
    <property type="component" value="Unassembled WGS sequence"/>
</dbReference>
<evidence type="ECO:0000313" key="1">
    <source>
        <dbReference type="EMBL" id="ORC89074.1"/>
    </source>
</evidence>
<protein>
    <submittedName>
        <fullName evidence="1">Putative calpain-like cysteine peptidase</fullName>
    </submittedName>
</protein>
<evidence type="ECO:0000313" key="2">
    <source>
        <dbReference type="Proteomes" id="UP000192257"/>
    </source>
</evidence>
<accession>A0A1X0NWJ3</accession>
<dbReference type="RefSeq" id="XP_028883140.1">
    <property type="nucleotide sequence ID" value="XM_029025730.1"/>
</dbReference>
<dbReference type="AlphaFoldDB" id="A0A1X0NWJ3"/>
<dbReference type="SUPFAM" id="SSF47473">
    <property type="entry name" value="EF-hand"/>
    <property type="match status" value="1"/>
</dbReference>
<dbReference type="Gene3D" id="1.10.238.10">
    <property type="entry name" value="EF-hand"/>
    <property type="match status" value="1"/>
</dbReference>
<sequence length="378" mass="43407">MLSVASRDVSSGMESQSAVGTPYNVQQLQSEFHALTPREAYRELCQRFQCHPISAVAAMFPDRIGQWNETTELNFSRLYVGAKGVRPVVELCKRFPALKSLNFANNYLTNDSVYFITRMAMFHPALERIELSGNEFISWTGGTYLAELVVRNTNMKEVGVRRTSLPQPVAESVFEQTRRNCVLAFHASGGTPKPSVHPEVIHLRAMKRYFVEIQQNGTVPASALVDGLRERMRILGHERDFGTFTEEFLEQLKARAPQERLTWEMFIVLLRLDGSEYDDILIKKLQRVFLEFNMEPSEGMEGFIEARDLAAIHARLYGEPISSEEVKHLCSRIGLDETMTIQWDEFMMIMYIRGPKEMYDALSWTRTPLEHPKTALYF</sequence>
<comment type="caution">
    <text evidence="1">The sequence shown here is derived from an EMBL/GenBank/DDBJ whole genome shotgun (WGS) entry which is preliminary data.</text>
</comment>
<dbReference type="EMBL" id="NBCO01000014">
    <property type="protein sequence ID" value="ORC89074.1"/>
    <property type="molecule type" value="Genomic_DNA"/>
</dbReference>
<keyword evidence="2" id="KW-1185">Reference proteome</keyword>